<name>A0A120AH13_9GAMM</name>
<feature type="signal peptide" evidence="7">
    <location>
        <begin position="1"/>
        <end position="18"/>
    </location>
</feature>
<keyword evidence="4 6" id="KW-0862">Zinc</keyword>
<evidence type="ECO:0000256" key="7">
    <source>
        <dbReference type="SAM" id="SignalP"/>
    </source>
</evidence>
<dbReference type="PANTHER" id="PTHR22726">
    <property type="entry name" value="METALLOENDOPEPTIDASE OMA1"/>
    <property type="match status" value="1"/>
</dbReference>
<dbReference type="Proteomes" id="UP000023435">
    <property type="component" value="Unassembled WGS sequence"/>
</dbReference>
<evidence type="ECO:0000313" key="9">
    <source>
        <dbReference type="EMBL" id="KWS05435.1"/>
    </source>
</evidence>
<dbReference type="CDD" id="cd07331">
    <property type="entry name" value="M48C_Oma1_like"/>
    <property type="match status" value="1"/>
</dbReference>
<keyword evidence="5 6" id="KW-0482">Metalloprotease</keyword>
<accession>A0A120AH13</accession>
<dbReference type="EMBL" id="JAJA02000001">
    <property type="protein sequence ID" value="KWS05435.1"/>
    <property type="molecule type" value="Genomic_DNA"/>
</dbReference>
<comment type="cofactor">
    <cofactor evidence="6">
        <name>Zn(2+)</name>
        <dbReference type="ChEBI" id="CHEBI:29105"/>
    </cofactor>
    <text evidence="6">Binds 1 zinc ion per subunit.</text>
</comment>
<keyword evidence="7" id="KW-0732">Signal</keyword>
<dbReference type="InterPro" id="IPR001915">
    <property type="entry name" value="Peptidase_M48"/>
</dbReference>
<dbReference type="GO" id="GO:0016020">
    <property type="term" value="C:membrane"/>
    <property type="evidence" value="ECO:0007669"/>
    <property type="project" value="TreeGrafter"/>
</dbReference>
<feature type="chain" id="PRO_5007163682" evidence="7">
    <location>
        <begin position="19"/>
        <end position="267"/>
    </location>
</feature>
<keyword evidence="2" id="KW-0479">Metal-binding</keyword>
<reference evidence="9 10" key="1">
    <citation type="journal article" date="2014" name="Genome Announc.">
        <title>Draft Genome Sequence of Lysobacter capsici AZ78, a Bacterium Antagonistic to Plant-Pathogenic Oomycetes.</title>
        <authorList>
            <person name="Puopolo G."/>
            <person name="Sonego P."/>
            <person name="Engelen K."/>
            <person name="Pertot I."/>
        </authorList>
    </citation>
    <scope>NUCLEOTIDE SEQUENCE [LARGE SCALE GENOMIC DNA]</scope>
    <source>
        <strain evidence="9 10">AZ78</strain>
    </source>
</reference>
<dbReference type="InterPro" id="IPR051156">
    <property type="entry name" value="Mito/Outer_Membr_Metalloprot"/>
</dbReference>
<dbReference type="Pfam" id="PF01435">
    <property type="entry name" value="Peptidase_M48"/>
    <property type="match status" value="1"/>
</dbReference>
<dbReference type="GO" id="GO:0051603">
    <property type="term" value="P:proteolysis involved in protein catabolic process"/>
    <property type="evidence" value="ECO:0007669"/>
    <property type="project" value="TreeGrafter"/>
</dbReference>
<dbReference type="GeneID" id="97901075"/>
<dbReference type="PANTHER" id="PTHR22726:SF24">
    <property type="entry name" value="M48 FAMILY METALLOPEPTIDASE"/>
    <property type="match status" value="1"/>
</dbReference>
<evidence type="ECO:0000256" key="5">
    <source>
        <dbReference type="ARBA" id="ARBA00023049"/>
    </source>
</evidence>
<evidence type="ECO:0000259" key="8">
    <source>
        <dbReference type="Pfam" id="PF01435"/>
    </source>
</evidence>
<dbReference type="GO" id="GO:0046872">
    <property type="term" value="F:metal ion binding"/>
    <property type="evidence" value="ECO:0007669"/>
    <property type="project" value="UniProtKB-KW"/>
</dbReference>
<comment type="caution">
    <text evidence="9">The sequence shown here is derived from an EMBL/GenBank/DDBJ whole genome shotgun (WGS) entry which is preliminary data.</text>
</comment>
<dbReference type="AlphaFoldDB" id="A0A120AH13"/>
<keyword evidence="3 6" id="KW-0378">Hydrolase</keyword>
<evidence type="ECO:0000256" key="3">
    <source>
        <dbReference type="ARBA" id="ARBA00022801"/>
    </source>
</evidence>
<gene>
    <name evidence="9" type="ORF">AZ78_2987</name>
</gene>
<keyword evidence="1 6" id="KW-0645">Protease</keyword>
<proteinExistence type="inferred from homology"/>
<evidence type="ECO:0000313" key="10">
    <source>
        <dbReference type="Proteomes" id="UP000023435"/>
    </source>
</evidence>
<comment type="similarity">
    <text evidence="6">Belongs to the peptidase M48 family.</text>
</comment>
<sequence length="267" mass="28241">MKRILLGVSIALIATACATTISPTGRTQHVGAVSQAQLDQMGAQAFADAKSKQKLSTDARKNAYVRCVVSSITQQLPPNWQANWDVAVFVDESPNAFALPGGKVGVNTGIFTVAKNQDQLAAVIAHEIGHVVSRHHDERITRQMGAQTGLNIVGSLLGARYGEGAASATGQLGGAALQTAFLLPGSRTQESEADVVGQRLMAQAGYDPRQAVNLWQNMIAASSSRPPQWLSTHPDPQSRIQELNARAGALIPVYEQARAAGRTPKCG</sequence>
<dbReference type="GO" id="GO:0004222">
    <property type="term" value="F:metalloendopeptidase activity"/>
    <property type="evidence" value="ECO:0007669"/>
    <property type="project" value="InterPro"/>
</dbReference>
<organism evidence="9 10">
    <name type="scientific">Lysobacter capsici AZ78</name>
    <dbReference type="NCBI Taxonomy" id="1444315"/>
    <lineage>
        <taxon>Bacteria</taxon>
        <taxon>Pseudomonadati</taxon>
        <taxon>Pseudomonadota</taxon>
        <taxon>Gammaproteobacteria</taxon>
        <taxon>Lysobacterales</taxon>
        <taxon>Lysobacteraceae</taxon>
        <taxon>Lysobacter</taxon>
    </lineage>
</organism>
<evidence type="ECO:0000256" key="4">
    <source>
        <dbReference type="ARBA" id="ARBA00022833"/>
    </source>
</evidence>
<keyword evidence="10" id="KW-1185">Reference proteome</keyword>
<feature type="domain" description="Peptidase M48" evidence="8">
    <location>
        <begin position="60"/>
        <end position="246"/>
    </location>
</feature>
<dbReference type="OrthoDB" id="9810445at2"/>
<dbReference type="RefSeq" id="WP_036103311.1">
    <property type="nucleotide sequence ID" value="NZ_JAJA02000001.1"/>
</dbReference>
<evidence type="ECO:0000256" key="1">
    <source>
        <dbReference type="ARBA" id="ARBA00022670"/>
    </source>
</evidence>
<evidence type="ECO:0000256" key="2">
    <source>
        <dbReference type="ARBA" id="ARBA00022723"/>
    </source>
</evidence>
<evidence type="ECO:0000256" key="6">
    <source>
        <dbReference type="RuleBase" id="RU003983"/>
    </source>
</evidence>
<dbReference type="PROSITE" id="PS51257">
    <property type="entry name" value="PROKAR_LIPOPROTEIN"/>
    <property type="match status" value="1"/>
</dbReference>
<dbReference type="Gene3D" id="3.30.2010.10">
    <property type="entry name" value="Metalloproteases ('zincins'), catalytic domain"/>
    <property type="match status" value="1"/>
</dbReference>
<protein>
    <submittedName>
        <fullName evidence="9">Zn-dependent protease with chaperone function</fullName>
    </submittedName>
</protein>